<proteinExistence type="predicted"/>
<keyword evidence="2" id="KW-1185">Reference proteome</keyword>
<dbReference type="Pfam" id="PF20062">
    <property type="entry name" value="DUF6461"/>
    <property type="match status" value="1"/>
</dbReference>
<evidence type="ECO:0000313" key="2">
    <source>
        <dbReference type="Proteomes" id="UP001212326"/>
    </source>
</evidence>
<accession>A0ABY7NTI3</accession>
<evidence type="ECO:0000313" key="1">
    <source>
        <dbReference type="EMBL" id="WBO61536.1"/>
    </source>
</evidence>
<organism evidence="1 2">
    <name type="scientific">Streptomyces camelliae</name>
    <dbReference type="NCBI Taxonomy" id="3004093"/>
    <lineage>
        <taxon>Bacteria</taxon>
        <taxon>Bacillati</taxon>
        <taxon>Actinomycetota</taxon>
        <taxon>Actinomycetes</taxon>
        <taxon>Kitasatosporales</taxon>
        <taxon>Streptomycetaceae</taxon>
        <taxon>Streptomyces</taxon>
    </lineage>
</organism>
<reference evidence="1 2" key="1">
    <citation type="submission" date="2022-12" db="EMBL/GenBank/DDBJ databases">
        <authorList>
            <person name="Mo P."/>
        </authorList>
    </citation>
    <scope>NUCLEOTIDE SEQUENCE [LARGE SCALE GENOMIC DNA]</scope>
    <source>
        <strain evidence="1 2">HUAS 2-6</strain>
    </source>
</reference>
<protein>
    <submittedName>
        <fullName evidence="1">Uncharacterized protein</fullName>
    </submittedName>
</protein>
<dbReference type="Proteomes" id="UP001212326">
    <property type="component" value="Chromosome"/>
</dbReference>
<name>A0ABY7NTI3_9ACTN</name>
<sequence>MTHWIHGPLPHHEETNVVFFRGMSLDALTRGLLSLRRMPLAYGKGTDWGVVMHNMLSWDADDYGATAYGRLCPDGGELVVFETEPCTVKAHRPWFSYYRDGGLITHFIFESPYDRGGEEPDLLLPVLTAANLVGPQADLDGGDIEERIVEAITDFFSLPELEMP</sequence>
<dbReference type="RefSeq" id="WP_270079497.1">
    <property type="nucleotide sequence ID" value="NZ_CP115300.1"/>
</dbReference>
<dbReference type="InterPro" id="IPR045592">
    <property type="entry name" value="DUF6461"/>
</dbReference>
<gene>
    <name evidence="1" type="ORF">O1G22_00925</name>
</gene>
<dbReference type="EMBL" id="CP115300">
    <property type="protein sequence ID" value="WBO61536.1"/>
    <property type="molecule type" value="Genomic_DNA"/>
</dbReference>